<name>A0A7W6DPR4_9SPHN</name>
<evidence type="ECO:0000256" key="1">
    <source>
        <dbReference type="SAM" id="Phobius"/>
    </source>
</evidence>
<protein>
    <recommendedName>
        <fullName evidence="2">TNase-like domain-containing protein</fullName>
    </recommendedName>
</protein>
<reference evidence="3 4" key="1">
    <citation type="submission" date="2020-08" db="EMBL/GenBank/DDBJ databases">
        <title>Genomic Encyclopedia of Type Strains, Phase IV (KMG-IV): sequencing the most valuable type-strain genomes for metagenomic binning, comparative biology and taxonomic classification.</title>
        <authorList>
            <person name="Goeker M."/>
        </authorList>
    </citation>
    <scope>NUCLEOTIDE SEQUENCE [LARGE SCALE GENOMIC DNA]</scope>
    <source>
        <strain evidence="3 4">DSM 29348</strain>
    </source>
</reference>
<organism evidence="3 4">
    <name type="scientific">Sphingobium fontiphilum</name>
    <dbReference type="NCBI Taxonomy" id="944425"/>
    <lineage>
        <taxon>Bacteria</taxon>
        <taxon>Pseudomonadati</taxon>
        <taxon>Pseudomonadota</taxon>
        <taxon>Alphaproteobacteria</taxon>
        <taxon>Sphingomonadales</taxon>
        <taxon>Sphingomonadaceae</taxon>
        <taxon>Sphingobium</taxon>
    </lineage>
</organism>
<dbReference type="AlphaFoldDB" id="A0A7W6DPR4"/>
<dbReference type="Gene3D" id="2.40.50.90">
    <property type="match status" value="1"/>
</dbReference>
<comment type="caution">
    <text evidence="3">The sequence shown here is derived from an EMBL/GenBank/DDBJ whole genome shotgun (WGS) entry which is preliminary data.</text>
</comment>
<dbReference type="PROSITE" id="PS50830">
    <property type="entry name" value="TNASE_3"/>
    <property type="match status" value="1"/>
</dbReference>
<evidence type="ECO:0000313" key="4">
    <source>
        <dbReference type="Proteomes" id="UP000552757"/>
    </source>
</evidence>
<dbReference type="Pfam" id="PF00565">
    <property type="entry name" value="SNase"/>
    <property type="match status" value="1"/>
</dbReference>
<gene>
    <name evidence="3" type="ORF">GGR44_002554</name>
</gene>
<evidence type="ECO:0000313" key="3">
    <source>
        <dbReference type="EMBL" id="MBB3982874.1"/>
    </source>
</evidence>
<keyword evidence="1" id="KW-0812">Transmembrane</keyword>
<dbReference type="SUPFAM" id="SSF50199">
    <property type="entry name" value="Staphylococcal nuclease"/>
    <property type="match status" value="1"/>
</dbReference>
<keyword evidence="1" id="KW-1133">Transmembrane helix</keyword>
<dbReference type="RefSeq" id="WP_343052337.1">
    <property type="nucleotide sequence ID" value="NZ_JACIEB010000006.1"/>
</dbReference>
<proteinExistence type="predicted"/>
<dbReference type="Proteomes" id="UP000552757">
    <property type="component" value="Unassembled WGS sequence"/>
</dbReference>
<feature type="domain" description="TNase-like" evidence="2">
    <location>
        <begin position="83"/>
        <end position="171"/>
    </location>
</feature>
<sequence>MRLAWVNETRATGHSRFKKPLPKHRLRLPGIGAMPWLLGIVLAALWFAPTLPDWMEEQVDRPAPDALSAEFALCHSGGGANCVVDGDTFWLAGEKYRIADIDTPETHPPRCESEAELGARATERLQALLNDGPFSLESGERETDRYGRNLRIVTRDGQSIGAMLVSEGLARPWEGSRRPWC</sequence>
<keyword evidence="1" id="KW-0472">Membrane</keyword>
<accession>A0A7W6DPR4</accession>
<dbReference type="EMBL" id="JACIEB010000006">
    <property type="protein sequence ID" value="MBB3982874.1"/>
    <property type="molecule type" value="Genomic_DNA"/>
</dbReference>
<dbReference type="InterPro" id="IPR035437">
    <property type="entry name" value="SNase_OB-fold_sf"/>
</dbReference>
<feature type="transmembrane region" description="Helical" evidence="1">
    <location>
        <begin position="26"/>
        <end position="48"/>
    </location>
</feature>
<dbReference type="InterPro" id="IPR016071">
    <property type="entry name" value="Staphylococal_nuclease_OB-fold"/>
</dbReference>
<evidence type="ECO:0000259" key="2">
    <source>
        <dbReference type="PROSITE" id="PS50830"/>
    </source>
</evidence>
<keyword evidence="4" id="KW-1185">Reference proteome</keyword>